<dbReference type="EMBL" id="DTKQ01000042">
    <property type="protein sequence ID" value="HGZ79451.1"/>
    <property type="molecule type" value="Genomic_DNA"/>
</dbReference>
<dbReference type="GO" id="GO:0009007">
    <property type="term" value="F:site-specific DNA-methyltransferase (adenine-specific) activity"/>
    <property type="evidence" value="ECO:0007669"/>
    <property type="project" value="UniProtKB-EC"/>
</dbReference>
<protein>
    <recommendedName>
        <fullName evidence="2">site-specific DNA-methyltransferase (adenine-specific)</fullName>
        <ecNumber evidence="2">2.1.1.72</ecNumber>
    </recommendedName>
</protein>
<dbReference type="GO" id="GO:1904047">
    <property type="term" value="F:S-adenosyl-L-methionine binding"/>
    <property type="evidence" value="ECO:0007669"/>
    <property type="project" value="TreeGrafter"/>
</dbReference>
<gene>
    <name evidence="7" type="ORF">ENW55_05670</name>
</gene>
<dbReference type="Pfam" id="PF02086">
    <property type="entry name" value="MethyltransfD12"/>
    <property type="match status" value="1"/>
</dbReference>
<dbReference type="GO" id="GO:0009307">
    <property type="term" value="P:DNA restriction-modification system"/>
    <property type="evidence" value="ECO:0007669"/>
    <property type="project" value="InterPro"/>
</dbReference>
<dbReference type="InterPro" id="IPR029063">
    <property type="entry name" value="SAM-dependent_MTases_sf"/>
</dbReference>
<dbReference type="InterPro" id="IPR023095">
    <property type="entry name" value="Ade_MeTrfase_dom_2"/>
</dbReference>
<comment type="caution">
    <text evidence="7">The sequence shown here is derived from an EMBL/GenBank/DDBJ whole genome shotgun (WGS) entry which is preliminary data.</text>
</comment>
<keyword evidence="3 7" id="KW-0489">Methyltransferase</keyword>
<dbReference type="Gene3D" id="1.10.1020.10">
    <property type="entry name" value="Adenine-specific Methyltransferase, Domain 2"/>
    <property type="match status" value="1"/>
</dbReference>
<evidence type="ECO:0000256" key="4">
    <source>
        <dbReference type="ARBA" id="ARBA00022679"/>
    </source>
</evidence>
<dbReference type="GO" id="GO:0006298">
    <property type="term" value="P:mismatch repair"/>
    <property type="evidence" value="ECO:0007669"/>
    <property type="project" value="TreeGrafter"/>
</dbReference>
<evidence type="ECO:0000256" key="5">
    <source>
        <dbReference type="ARBA" id="ARBA00022691"/>
    </source>
</evidence>
<evidence type="ECO:0000256" key="3">
    <source>
        <dbReference type="ARBA" id="ARBA00022603"/>
    </source>
</evidence>
<dbReference type="PRINTS" id="PR00505">
    <property type="entry name" value="D12N6MTFRASE"/>
</dbReference>
<dbReference type="PIRSF" id="PIRSF000398">
    <property type="entry name" value="M_m6A_EcoRV"/>
    <property type="match status" value="1"/>
</dbReference>
<sequence>MIKNVLRYPGGKSKALNLIIPKIPSDIHEFREPMVGGGSVSLAIKQIHPHVKVWINDLNWDLICFWKTLRDNPSGLINEIMRIKLTATDGRQLFWELSNQTDGTEFERAVRFFVLNRISFSGTVDSGGYSQHAFERRFTIAAIEKLWQVSKIIKDFKITHGDYEPLLFEDGEKVFIFLDPPYYSTTNSKLYGRNGTLHTTFDHKRFVQNVQKCSHLWLITYDDCPEIRRSFSFAYIYPWELQYGMTNYKQPKARKGKELFISNYPIESAKSLGD</sequence>
<dbReference type="SUPFAM" id="SSF53335">
    <property type="entry name" value="S-adenosyl-L-methionine-dependent methyltransferases"/>
    <property type="match status" value="1"/>
</dbReference>
<dbReference type="InterPro" id="IPR012327">
    <property type="entry name" value="MeTrfase_D12"/>
</dbReference>
<evidence type="ECO:0000256" key="2">
    <source>
        <dbReference type="ARBA" id="ARBA00011900"/>
    </source>
</evidence>
<evidence type="ECO:0000256" key="6">
    <source>
        <dbReference type="ARBA" id="ARBA00047942"/>
    </source>
</evidence>
<name>A0A832MML6_9THEM</name>
<dbReference type="PANTHER" id="PTHR30481:SF2">
    <property type="entry name" value="SITE-SPECIFIC DNA-METHYLTRANSFERASE (ADENINE-SPECIFIC)"/>
    <property type="match status" value="1"/>
</dbReference>
<dbReference type="EC" id="2.1.1.72" evidence="2"/>
<keyword evidence="5" id="KW-0949">S-adenosyl-L-methionine</keyword>
<dbReference type="GO" id="GO:0032259">
    <property type="term" value="P:methylation"/>
    <property type="evidence" value="ECO:0007669"/>
    <property type="project" value="UniProtKB-KW"/>
</dbReference>
<dbReference type="AlphaFoldDB" id="A0A832MML6"/>
<accession>A0A832MML6</accession>
<evidence type="ECO:0000313" key="7">
    <source>
        <dbReference type="EMBL" id="HGZ79451.1"/>
    </source>
</evidence>
<dbReference type="Gene3D" id="3.40.50.150">
    <property type="entry name" value="Vaccinia Virus protein VP39"/>
    <property type="match status" value="1"/>
</dbReference>
<reference evidence="7" key="1">
    <citation type="journal article" date="2020" name="mSystems">
        <title>Genome- and Community-Level Interaction Insights into Carbon Utilization and Element Cycling Functions of Hydrothermarchaeota in Hydrothermal Sediment.</title>
        <authorList>
            <person name="Zhou Z."/>
            <person name="Liu Y."/>
            <person name="Xu W."/>
            <person name="Pan J."/>
            <person name="Luo Z.H."/>
            <person name="Li M."/>
        </authorList>
    </citation>
    <scope>NUCLEOTIDE SEQUENCE [LARGE SCALE GENOMIC DNA]</scope>
    <source>
        <strain evidence="7">SpSt-86</strain>
    </source>
</reference>
<organism evidence="7">
    <name type="scientific">Pseudothermotoga hypogea</name>
    <dbReference type="NCBI Taxonomy" id="57487"/>
    <lineage>
        <taxon>Bacteria</taxon>
        <taxon>Thermotogati</taxon>
        <taxon>Thermotogota</taxon>
        <taxon>Thermotogae</taxon>
        <taxon>Thermotogales</taxon>
        <taxon>Thermotogaceae</taxon>
        <taxon>Pseudothermotoga</taxon>
    </lineage>
</organism>
<proteinExistence type="inferred from homology"/>
<dbReference type="GO" id="GO:0043565">
    <property type="term" value="F:sequence-specific DNA binding"/>
    <property type="evidence" value="ECO:0007669"/>
    <property type="project" value="TreeGrafter"/>
</dbReference>
<dbReference type="InterPro" id="IPR012263">
    <property type="entry name" value="M_m6A_EcoRV"/>
</dbReference>
<comment type="similarity">
    <text evidence="1">Belongs to the N(4)/N(6)-methyltransferase family.</text>
</comment>
<comment type="catalytic activity">
    <reaction evidence="6">
        <text>a 2'-deoxyadenosine in DNA + S-adenosyl-L-methionine = an N(6)-methyl-2'-deoxyadenosine in DNA + S-adenosyl-L-homocysteine + H(+)</text>
        <dbReference type="Rhea" id="RHEA:15197"/>
        <dbReference type="Rhea" id="RHEA-COMP:12418"/>
        <dbReference type="Rhea" id="RHEA-COMP:12419"/>
        <dbReference type="ChEBI" id="CHEBI:15378"/>
        <dbReference type="ChEBI" id="CHEBI:57856"/>
        <dbReference type="ChEBI" id="CHEBI:59789"/>
        <dbReference type="ChEBI" id="CHEBI:90615"/>
        <dbReference type="ChEBI" id="CHEBI:90616"/>
        <dbReference type="EC" id="2.1.1.72"/>
    </reaction>
</comment>
<keyword evidence="4" id="KW-0808">Transferase</keyword>
<evidence type="ECO:0000256" key="1">
    <source>
        <dbReference type="ARBA" id="ARBA00006594"/>
    </source>
</evidence>
<dbReference type="PANTHER" id="PTHR30481">
    <property type="entry name" value="DNA ADENINE METHYLASE"/>
    <property type="match status" value="1"/>
</dbReference>